<dbReference type="EMBL" id="JAHRHJ020000008">
    <property type="protein sequence ID" value="KAH9306949.1"/>
    <property type="molecule type" value="Genomic_DNA"/>
</dbReference>
<reference evidence="2 3" key="1">
    <citation type="journal article" date="2021" name="Nat. Plants">
        <title>The Taxus genome provides insights into paclitaxel biosynthesis.</title>
        <authorList>
            <person name="Xiong X."/>
            <person name="Gou J."/>
            <person name="Liao Q."/>
            <person name="Li Y."/>
            <person name="Zhou Q."/>
            <person name="Bi G."/>
            <person name="Li C."/>
            <person name="Du R."/>
            <person name="Wang X."/>
            <person name="Sun T."/>
            <person name="Guo L."/>
            <person name="Liang H."/>
            <person name="Lu P."/>
            <person name="Wu Y."/>
            <person name="Zhang Z."/>
            <person name="Ro D.K."/>
            <person name="Shang Y."/>
            <person name="Huang S."/>
            <person name="Yan J."/>
        </authorList>
    </citation>
    <scope>NUCLEOTIDE SEQUENCE [LARGE SCALE GENOMIC DNA]</scope>
    <source>
        <strain evidence="2">Ta-2019</strain>
    </source>
</reference>
<proteinExistence type="predicted"/>
<evidence type="ECO:0000313" key="3">
    <source>
        <dbReference type="Proteomes" id="UP000824469"/>
    </source>
</evidence>
<feature type="non-terminal residue" evidence="2">
    <location>
        <position position="1"/>
    </location>
</feature>
<comment type="caution">
    <text evidence="2">The sequence shown here is derived from an EMBL/GenBank/DDBJ whole genome shotgun (WGS) entry which is preliminary data.</text>
</comment>
<sequence>RQNHARSSFVRPNLQAPPLQEESPARKIPYVGLSFKTMGKSQGSDRAQSDI</sequence>
<organism evidence="2 3">
    <name type="scientific">Taxus chinensis</name>
    <name type="common">Chinese yew</name>
    <name type="synonym">Taxus wallichiana var. chinensis</name>
    <dbReference type="NCBI Taxonomy" id="29808"/>
    <lineage>
        <taxon>Eukaryota</taxon>
        <taxon>Viridiplantae</taxon>
        <taxon>Streptophyta</taxon>
        <taxon>Embryophyta</taxon>
        <taxon>Tracheophyta</taxon>
        <taxon>Spermatophyta</taxon>
        <taxon>Pinopsida</taxon>
        <taxon>Pinidae</taxon>
        <taxon>Conifers II</taxon>
        <taxon>Cupressales</taxon>
        <taxon>Taxaceae</taxon>
        <taxon>Taxus</taxon>
    </lineage>
</organism>
<dbReference type="AlphaFoldDB" id="A0AA38KL77"/>
<keyword evidence="3" id="KW-1185">Reference proteome</keyword>
<feature type="region of interest" description="Disordered" evidence="1">
    <location>
        <begin position="1"/>
        <end position="27"/>
    </location>
</feature>
<name>A0AA38KL77_TAXCH</name>
<protein>
    <submittedName>
        <fullName evidence="2">Uncharacterized protein</fullName>
    </submittedName>
</protein>
<dbReference type="Proteomes" id="UP000824469">
    <property type="component" value="Unassembled WGS sequence"/>
</dbReference>
<accession>A0AA38KL77</accession>
<evidence type="ECO:0000256" key="1">
    <source>
        <dbReference type="SAM" id="MobiDB-lite"/>
    </source>
</evidence>
<gene>
    <name evidence="2" type="ORF">KI387_011353</name>
</gene>
<evidence type="ECO:0000313" key="2">
    <source>
        <dbReference type="EMBL" id="KAH9306949.1"/>
    </source>
</evidence>
<feature type="non-terminal residue" evidence="2">
    <location>
        <position position="51"/>
    </location>
</feature>